<accession>A0AA88VWY9</accession>
<evidence type="ECO:0000313" key="2">
    <source>
        <dbReference type="EMBL" id="KAK3016986.1"/>
    </source>
</evidence>
<name>A0AA88VWY9_9ASTE</name>
<evidence type="ECO:0000313" key="3">
    <source>
        <dbReference type="Proteomes" id="UP001188597"/>
    </source>
</evidence>
<dbReference type="PANTHER" id="PTHR37911">
    <property type="entry name" value="OSJNBA0067K08.20 PROTEIN"/>
    <property type="match status" value="1"/>
</dbReference>
<keyword evidence="3" id="KW-1185">Reference proteome</keyword>
<dbReference type="EMBL" id="JAVXUP010001033">
    <property type="protein sequence ID" value="KAK3016986.1"/>
    <property type="molecule type" value="Genomic_DNA"/>
</dbReference>
<dbReference type="Proteomes" id="UP001188597">
    <property type="component" value="Unassembled WGS sequence"/>
</dbReference>
<organism evidence="2 3">
    <name type="scientific">Escallonia herrerae</name>
    <dbReference type="NCBI Taxonomy" id="1293975"/>
    <lineage>
        <taxon>Eukaryota</taxon>
        <taxon>Viridiplantae</taxon>
        <taxon>Streptophyta</taxon>
        <taxon>Embryophyta</taxon>
        <taxon>Tracheophyta</taxon>
        <taxon>Spermatophyta</taxon>
        <taxon>Magnoliopsida</taxon>
        <taxon>eudicotyledons</taxon>
        <taxon>Gunneridae</taxon>
        <taxon>Pentapetalae</taxon>
        <taxon>asterids</taxon>
        <taxon>campanulids</taxon>
        <taxon>Escalloniales</taxon>
        <taxon>Escalloniaceae</taxon>
        <taxon>Escallonia</taxon>
    </lineage>
</organism>
<proteinExistence type="predicted"/>
<gene>
    <name evidence="2" type="ORF">RJ639_005351</name>
</gene>
<sequence>MEEKGRGGTPEDGDEMLMRRSKPKIAVEEWKQVGYNPRGKKVKKSRIPPELFLRAAVRPFTYKNLVKEIVLMRHAILEGEIGGKRRIVMKMQNSDAKLSV</sequence>
<feature type="region of interest" description="Disordered" evidence="1">
    <location>
        <begin position="1"/>
        <end position="20"/>
    </location>
</feature>
<dbReference type="AlphaFoldDB" id="A0AA88VWY9"/>
<comment type="caution">
    <text evidence="2">The sequence shown here is derived from an EMBL/GenBank/DDBJ whole genome shotgun (WGS) entry which is preliminary data.</text>
</comment>
<evidence type="ECO:0000256" key="1">
    <source>
        <dbReference type="SAM" id="MobiDB-lite"/>
    </source>
</evidence>
<reference evidence="2" key="1">
    <citation type="submission" date="2022-12" db="EMBL/GenBank/DDBJ databases">
        <title>Draft genome assemblies for two species of Escallonia (Escalloniales).</title>
        <authorList>
            <person name="Chanderbali A."/>
            <person name="Dervinis C."/>
            <person name="Anghel I."/>
            <person name="Soltis D."/>
            <person name="Soltis P."/>
            <person name="Zapata F."/>
        </authorList>
    </citation>
    <scope>NUCLEOTIDE SEQUENCE</scope>
    <source>
        <strain evidence="2">UCBG64.0493</strain>
        <tissue evidence="2">Leaf</tissue>
    </source>
</reference>
<protein>
    <submittedName>
        <fullName evidence="2">Uncharacterized protein</fullName>
    </submittedName>
</protein>
<dbReference type="PANTHER" id="PTHR37911:SF1">
    <property type="entry name" value="OS04G0497900 PROTEIN"/>
    <property type="match status" value="1"/>
</dbReference>